<comment type="caution">
    <text evidence="2">The sequence shown here is derived from an EMBL/GenBank/DDBJ whole genome shotgun (WGS) entry which is preliminary data.</text>
</comment>
<evidence type="ECO:0000313" key="2">
    <source>
        <dbReference type="EMBL" id="KOY15727.1"/>
    </source>
</evidence>
<feature type="transmembrane region" description="Helical" evidence="1">
    <location>
        <begin position="32"/>
        <end position="50"/>
    </location>
</feature>
<dbReference type="Proteomes" id="UP000037688">
    <property type="component" value="Unassembled WGS sequence"/>
</dbReference>
<reference evidence="2 3" key="1">
    <citation type="submission" date="2015-08" db="EMBL/GenBank/DDBJ databases">
        <title>Draft genome sequence of cellulolytic and xylanolytic Paenibacillus sp. A59, isolated from a decaying forest soil from Patagonia, Argentina.</title>
        <authorList>
            <person name="Ghio S."/>
            <person name="Caceres A.M."/>
            <person name="Talia P."/>
            <person name="Grasso D."/>
            <person name="Campos E."/>
        </authorList>
    </citation>
    <scope>NUCLEOTIDE SEQUENCE [LARGE SCALE GENOMIC DNA]</scope>
    <source>
        <strain evidence="2 3">A59</strain>
    </source>
</reference>
<proteinExistence type="predicted"/>
<organism evidence="2 3">
    <name type="scientific">Paenibacillus xylanivorans</name>
    <dbReference type="NCBI Taxonomy" id="1705561"/>
    <lineage>
        <taxon>Bacteria</taxon>
        <taxon>Bacillati</taxon>
        <taxon>Bacillota</taxon>
        <taxon>Bacilli</taxon>
        <taxon>Bacillales</taxon>
        <taxon>Paenibacillaceae</taxon>
        <taxon>Paenibacillus</taxon>
    </lineage>
</organism>
<protein>
    <submittedName>
        <fullName evidence="2">Uncharacterized protein</fullName>
    </submittedName>
</protein>
<evidence type="ECO:0000313" key="3">
    <source>
        <dbReference type="Proteomes" id="UP000037688"/>
    </source>
</evidence>
<dbReference type="EMBL" id="LITU01000059">
    <property type="protein sequence ID" value="KOY15727.1"/>
    <property type="molecule type" value="Genomic_DNA"/>
</dbReference>
<name>A0A0N1IWN8_9BACL</name>
<keyword evidence="1" id="KW-0472">Membrane</keyword>
<keyword evidence="1" id="KW-0812">Transmembrane</keyword>
<dbReference type="AlphaFoldDB" id="A0A0N1IWN8"/>
<accession>A0A0N1IWN8</accession>
<gene>
    <name evidence="2" type="ORF">AMS66_13660</name>
</gene>
<keyword evidence="1" id="KW-1133">Transmembrane helix</keyword>
<sequence length="66" mass="7953">MVQKLPFEEIGNINGPLQILQRKQYKNNSSHFSFHLTFTLYPFLYALILIKKLEKSFRHRHHTLNL</sequence>
<keyword evidence="3" id="KW-1185">Reference proteome</keyword>
<evidence type="ECO:0000256" key="1">
    <source>
        <dbReference type="SAM" id="Phobius"/>
    </source>
</evidence>
<dbReference type="PATRIC" id="fig|1705561.3.peg.2646"/>